<keyword evidence="2" id="KW-0449">Lipoprotein</keyword>
<comment type="caution">
    <text evidence="2">The sequence shown here is derived from an EMBL/GenBank/DDBJ whole genome shotgun (WGS) entry which is preliminary data.</text>
</comment>
<protein>
    <submittedName>
        <fullName evidence="2">Putative lipoprotein</fullName>
    </submittedName>
</protein>
<dbReference type="Pfam" id="PF03724">
    <property type="entry name" value="META"/>
    <property type="match status" value="1"/>
</dbReference>
<accession>A0A841LTH6</accession>
<gene>
    <name evidence="2" type="ORF">FHS77_000734</name>
</gene>
<dbReference type="AlphaFoldDB" id="A0A841LTH6"/>
<reference evidence="2 3" key="1">
    <citation type="submission" date="2020-08" db="EMBL/GenBank/DDBJ databases">
        <title>Genomic Encyclopedia of Type Strains, Phase IV (KMG-IV): sequencing the most valuable type-strain genomes for metagenomic binning, comparative biology and taxonomic classification.</title>
        <authorList>
            <person name="Goeker M."/>
        </authorList>
    </citation>
    <scope>NUCLEOTIDE SEQUENCE [LARGE SCALE GENOMIC DNA]</scope>
    <source>
        <strain evidence="2 3">DSM 22336</strain>
    </source>
</reference>
<dbReference type="InterPro" id="IPR038670">
    <property type="entry name" value="HslJ-like_sf"/>
</dbReference>
<dbReference type="Gene3D" id="2.40.128.270">
    <property type="match status" value="1"/>
</dbReference>
<name>A0A841LTH6_9HYPH</name>
<evidence type="ECO:0000313" key="3">
    <source>
        <dbReference type="Proteomes" id="UP000555393"/>
    </source>
</evidence>
<feature type="domain" description="DUF306" evidence="1">
    <location>
        <begin position="162"/>
        <end position="267"/>
    </location>
</feature>
<evidence type="ECO:0000313" key="2">
    <source>
        <dbReference type="EMBL" id="MBB6260210.1"/>
    </source>
</evidence>
<dbReference type="PANTHER" id="PTHR38013:SF1">
    <property type="entry name" value="GLYCOPROTEIN_POLYSACCHARIDE METABOLISM"/>
    <property type="match status" value="1"/>
</dbReference>
<dbReference type="Pfam" id="PF09619">
    <property type="entry name" value="YscW"/>
    <property type="match status" value="1"/>
</dbReference>
<dbReference type="InterPro" id="IPR005184">
    <property type="entry name" value="DUF306_Meta_HslJ"/>
</dbReference>
<evidence type="ECO:0000259" key="1">
    <source>
        <dbReference type="Pfam" id="PF03724"/>
    </source>
</evidence>
<dbReference type="Proteomes" id="UP000555393">
    <property type="component" value="Unassembled WGS sequence"/>
</dbReference>
<keyword evidence="3" id="KW-1185">Reference proteome</keyword>
<sequence>MSDNMQSSLKKNFAVTVAVLVGLGVTGTAAVVFTTSMPSVSIAAEKTIKGDVIYRERIALPPEAKLIVELADVSLADAPAKIIGDVTIDPISGPPIPFSIDYDSSKLEPGHTYALQARISAGDTLWFVNESRHSFDPEQLQSKYDIQVVMVGRSETSGEATGLFGKEWLAEDLQNGGVIDNAQTTLTVQEDGSVSGSGSCNRYFGTAEVNENKLSFGQMGSTFMMCPPALMNQERKFFDVLTNTKSYKIELGKLLLLDEQDEKIATFAPNI</sequence>
<dbReference type="PANTHER" id="PTHR38013">
    <property type="entry name" value="GLYCOPROTEIN/POLYSACCHARIDE METABOLISM"/>
    <property type="match status" value="1"/>
</dbReference>
<organism evidence="2 3">
    <name type="scientific">Paenochrobactrum gallinarii</name>
    <dbReference type="NCBI Taxonomy" id="643673"/>
    <lineage>
        <taxon>Bacteria</taxon>
        <taxon>Pseudomonadati</taxon>
        <taxon>Pseudomonadota</taxon>
        <taxon>Alphaproteobacteria</taxon>
        <taxon>Hyphomicrobiales</taxon>
        <taxon>Brucellaceae</taxon>
        <taxon>Paenochrobactrum</taxon>
    </lineage>
</organism>
<proteinExistence type="predicted"/>
<dbReference type="EMBL" id="JACIIU010000002">
    <property type="protein sequence ID" value="MBB6260210.1"/>
    <property type="molecule type" value="Genomic_DNA"/>
</dbReference>
<dbReference type="InterPro" id="IPR039366">
    <property type="entry name" value="Pilotin"/>
</dbReference>
<dbReference type="InterPro" id="IPR053196">
    <property type="entry name" value="Lipoprotein_YbaY-like"/>
</dbReference>